<evidence type="ECO:0000313" key="5">
    <source>
        <dbReference type="Proteomes" id="UP000460718"/>
    </source>
</evidence>
<evidence type="ECO:0000313" key="4">
    <source>
        <dbReference type="EMBL" id="KAE9340643.1"/>
    </source>
</evidence>
<dbReference type="EMBL" id="QXGC01000519">
    <property type="protein sequence ID" value="KAE9231600.1"/>
    <property type="molecule type" value="Genomic_DNA"/>
</dbReference>
<proteinExistence type="predicted"/>
<comment type="caution">
    <text evidence="1">The sequence shown here is derived from an EMBL/GenBank/DDBJ whole genome shotgun (WGS) entry which is preliminary data.</text>
</comment>
<dbReference type="EMBL" id="QXFX01000557">
    <property type="protein sequence ID" value="KAE9111426.1"/>
    <property type="molecule type" value="Genomic_DNA"/>
</dbReference>
<dbReference type="Proteomes" id="UP000476176">
    <property type="component" value="Unassembled WGS sequence"/>
</dbReference>
<name>A0A6A3KRY4_9STRA</name>
<evidence type="ECO:0000313" key="7">
    <source>
        <dbReference type="Proteomes" id="UP000486351"/>
    </source>
</evidence>
<dbReference type="EMBL" id="QXFY01000573">
    <property type="protein sequence ID" value="KAE9340643.1"/>
    <property type="molecule type" value="Genomic_DNA"/>
</dbReference>
<evidence type="ECO:0000313" key="1">
    <source>
        <dbReference type="EMBL" id="KAE9009689.1"/>
    </source>
</evidence>
<dbReference type="Proteomes" id="UP000488956">
    <property type="component" value="Unassembled WGS sequence"/>
</dbReference>
<dbReference type="Proteomes" id="UP000486351">
    <property type="component" value="Unassembled WGS sequence"/>
</dbReference>
<accession>A0A6A3KRY4</accession>
<gene>
    <name evidence="3" type="ORF">PF004_g10158</name>
    <name evidence="4" type="ORF">PF008_g11003</name>
    <name evidence="2" type="ORF">PF010_g10809</name>
    <name evidence="1" type="ORF">PF011_g10147</name>
</gene>
<evidence type="ECO:0000313" key="6">
    <source>
        <dbReference type="Proteomes" id="UP000476176"/>
    </source>
</evidence>
<evidence type="ECO:0000313" key="3">
    <source>
        <dbReference type="EMBL" id="KAE9231600.1"/>
    </source>
</evidence>
<dbReference type="AlphaFoldDB" id="A0A6A3KRY4"/>
<evidence type="ECO:0000313" key="8">
    <source>
        <dbReference type="Proteomes" id="UP000488956"/>
    </source>
</evidence>
<dbReference type="EMBL" id="QXFW01000525">
    <property type="protein sequence ID" value="KAE9009689.1"/>
    <property type="molecule type" value="Genomic_DNA"/>
</dbReference>
<organism evidence="1 5">
    <name type="scientific">Phytophthora fragariae</name>
    <dbReference type="NCBI Taxonomy" id="53985"/>
    <lineage>
        <taxon>Eukaryota</taxon>
        <taxon>Sar</taxon>
        <taxon>Stramenopiles</taxon>
        <taxon>Oomycota</taxon>
        <taxon>Peronosporomycetes</taxon>
        <taxon>Peronosporales</taxon>
        <taxon>Peronosporaceae</taxon>
        <taxon>Phytophthora</taxon>
    </lineage>
</organism>
<evidence type="ECO:0000313" key="2">
    <source>
        <dbReference type="EMBL" id="KAE9111426.1"/>
    </source>
</evidence>
<sequence length="72" mass="8481">MVTSGDCETDAIWTSFRKFEEFEEVEKNFALEYCRQRGQGLRPSSLSSQRWGVFDLTPTTSTYLLFLYAPWR</sequence>
<protein>
    <submittedName>
        <fullName evidence="1">Uncharacterized protein</fullName>
    </submittedName>
</protein>
<dbReference type="Proteomes" id="UP000460718">
    <property type="component" value="Unassembled WGS sequence"/>
</dbReference>
<reference evidence="5 6" key="1">
    <citation type="submission" date="2018-09" db="EMBL/GenBank/DDBJ databases">
        <title>Genomic investigation of the strawberry pathogen Phytophthora fragariae indicates pathogenicity is determined by transcriptional variation in three key races.</title>
        <authorList>
            <person name="Adams T.M."/>
            <person name="Armitage A.D."/>
            <person name="Sobczyk M.K."/>
            <person name="Bates H.J."/>
            <person name="Dunwell J.M."/>
            <person name="Nellist C.F."/>
            <person name="Harrison R.J."/>
        </authorList>
    </citation>
    <scope>NUCLEOTIDE SEQUENCE [LARGE SCALE GENOMIC DNA]</scope>
    <source>
        <strain evidence="3 6">BC-23</strain>
        <strain evidence="4 7">NOV-77</strain>
        <strain evidence="2 8">ONT-3</strain>
        <strain evidence="1 5">SCRP245</strain>
    </source>
</reference>